<feature type="domain" description="PAC" evidence="2">
    <location>
        <begin position="444"/>
        <end position="496"/>
    </location>
</feature>
<keyword evidence="4" id="KW-1185">Reference proteome</keyword>
<dbReference type="Proteomes" id="UP000673975">
    <property type="component" value="Unassembled WGS sequence"/>
</dbReference>
<dbReference type="SUPFAM" id="SSF55874">
    <property type="entry name" value="ATPase domain of HSP90 chaperone/DNA topoisomerase II/histidine kinase"/>
    <property type="match status" value="1"/>
</dbReference>
<dbReference type="PROSITE" id="PS50112">
    <property type="entry name" value="PAS"/>
    <property type="match status" value="1"/>
</dbReference>
<dbReference type="Gene3D" id="3.30.450.20">
    <property type="entry name" value="PAS domain"/>
    <property type="match status" value="5"/>
</dbReference>
<dbReference type="EMBL" id="JAFIDN010000003">
    <property type="protein sequence ID" value="MBP3191976.1"/>
    <property type="molecule type" value="Genomic_DNA"/>
</dbReference>
<evidence type="ECO:0000259" key="1">
    <source>
        <dbReference type="PROSITE" id="PS50112"/>
    </source>
</evidence>
<organism evidence="3 4">
    <name type="scientific">Natronogracilivirga saccharolytica</name>
    <dbReference type="NCBI Taxonomy" id="2812953"/>
    <lineage>
        <taxon>Bacteria</taxon>
        <taxon>Pseudomonadati</taxon>
        <taxon>Balneolota</taxon>
        <taxon>Balneolia</taxon>
        <taxon>Balneolales</taxon>
        <taxon>Cyclonatronaceae</taxon>
        <taxon>Natronogracilivirga</taxon>
    </lineage>
</organism>
<accession>A0A8J7USW6</accession>
<dbReference type="InterPro" id="IPR011495">
    <property type="entry name" value="Sig_transdc_His_kin_sub2_dim/P"/>
</dbReference>
<dbReference type="RefSeq" id="WP_210510876.1">
    <property type="nucleotide sequence ID" value="NZ_JAFIDN010000003.1"/>
</dbReference>
<reference evidence="3" key="1">
    <citation type="submission" date="2021-02" db="EMBL/GenBank/DDBJ databases">
        <title>Natronogracilivirga saccharolytica gen. nov. sp. nov. a new anaerobic, haloalkiliphilic carbohydrate-fermenting bacterium from soda lake and proposing of Cyclonatronumiaceae fam. nov. in the phylum Balneolaeota.</title>
        <authorList>
            <person name="Zhilina T.N."/>
            <person name="Sorokin D.Y."/>
            <person name="Zavarzina D.G."/>
            <person name="Toshchakov S.V."/>
            <person name="Kublanov I.V."/>
        </authorList>
    </citation>
    <scope>NUCLEOTIDE SEQUENCE</scope>
    <source>
        <strain evidence="3">Z-1702</strain>
    </source>
</reference>
<feature type="domain" description="PAC" evidence="2">
    <location>
        <begin position="318"/>
        <end position="371"/>
    </location>
</feature>
<dbReference type="SMART" id="SM00091">
    <property type="entry name" value="PAS"/>
    <property type="match status" value="4"/>
</dbReference>
<dbReference type="InterPro" id="IPR036890">
    <property type="entry name" value="HATPase_C_sf"/>
</dbReference>
<dbReference type="InterPro" id="IPR003594">
    <property type="entry name" value="HATPase_dom"/>
</dbReference>
<comment type="caution">
    <text evidence="3">The sequence shown here is derived from an EMBL/GenBank/DDBJ whole genome shotgun (WGS) entry which is preliminary data.</text>
</comment>
<dbReference type="Pfam" id="PF07568">
    <property type="entry name" value="HisKA_2"/>
    <property type="match status" value="1"/>
</dbReference>
<dbReference type="CDD" id="cd00130">
    <property type="entry name" value="PAS"/>
    <property type="match status" value="2"/>
</dbReference>
<evidence type="ECO:0000313" key="3">
    <source>
        <dbReference type="EMBL" id="MBP3191976.1"/>
    </source>
</evidence>
<dbReference type="InterPro" id="IPR000700">
    <property type="entry name" value="PAS-assoc_C"/>
</dbReference>
<feature type="domain" description="PAS" evidence="1">
    <location>
        <begin position="250"/>
        <end position="320"/>
    </location>
</feature>
<dbReference type="Pfam" id="PF08448">
    <property type="entry name" value="PAS_4"/>
    <property type="match status" value="2"/>
</dbReference>
<sequence length="864" mass="99016">MKEDYYKKILMESQVGYAFGKIVLDDDGRPEDLYILEVNPAFCRHTGLLPGQIENKRIGNVLPDLRAKGFTWIEKIGEVACNGSSTIVEDYVAPLDLWLRVELQSPENMYVSATLTDITHERRLREEYELLANNISTQIWYLKDLETYGNVNRAHADFLGRTVEDVQNKSLYEVLSRSEADICVSGNQRVFNEKKALAANEWVTNAAGESRLLRITKNPKLASDGSVRFVVCSAEDVTEHHFAEQALRRSEERLRRIFEHAPFGIMHVNGSGRITTCNDQFVNIIGSSREQLLGFDVLSIQNKEAKKAIANAFEGNVSDYEGVYTSMMSGKTTPVRGFFTPLKAEDGSVNGILGIIEDITERIVAENALRASEEQLRSLFETMDELIFMVDEDLIFREYHMPKSRSFRLSEDHFLGKSVYEASFPRPARDKVIEGLKKARDKNRFTNVEYYLDLLGGRSWYDMNINPVRNKDGRKVLVAVVRDVTARKQAELDLMESEQKYRQLFEDAPISLWEKDFSIIKHWLNNREDLPADNLETYFLERPEMVRKLFQKVKILDVNQRTLKLYKEEHKNSLIKGLNSIFTEHTWKDFARSLAAIARGDKDFTAETRHKTIDGEIRDVSIHWKVAPGYEKTYARVLHSEFDITEQKKAEEQIRENLREKNILLAEIHHRVKNNMAVISSLLTLQSEFQSDADPGKILRDTRNRIQSMGLVHELVYEHDNFAEINFRPLLERLVQILSDVYLVNDKEISVNVSCDDVQLDLNRSMPCTLIANELMSNAFQHAFSQSDKGNIDVIFEKKADTYRLVIRDDGEGIDDPGDLENPGSFGYTIIHGLVQQIRGDISFSAENPGLSVEVTFHTEQPGK</sequence>
<evidence type="ECO:0000313" key="4">
    <source>
        <dbReference type="Proteomes" id="UP000673975"/>
    </source>
</evidence>
<name>A0A8J7USW6_9BACT</name>
<evidence type="ECO:0000259" key="2">
    <source>
        <dbReference type="PROSITE" id="PS50113"/>
    </source>
</evidence>
<gene>
    <name evidence="3" type="ORF">NATSA_04780</name>
</gene>
<dbReference type="InterPro" id="IPR013656">
    <property type="entry name" value="PAS_4"/>
</dbReference>
<dbReference type="PANTHER" id="PTHR43065:SF23">
    <property type="entry name" value="SENSOR HISTIDINE KINASE PDTAS"/>
    <property type="match status" value="1"/>
</dbReference>
<dbReference type="Pfam" id="PF13581">
    <property type="entry name" value="HATPase_c_2"/>
    <property type="match status" value="1"/>
</dbReference>
<dbReference type="InterPro" id="IPR000014">
    <property type="entry name" value="PAS"/>
</dbReference>
<proteinExistence type="predicted"/>
<dbReference type="AlphaFoldDB" id="A0A8J7USW6"/>
<dbReference type="SMART" id="SM00387">
    <property type="entry name" value="HATPase_c"/>
    <property type="match status" value="1"/>
</dbReference>
<dbReference type="PANTHER" id="PTHR43065">
    <property type="entry name" value="SENSOR HISTIDINE KINASE"/>
    <property type="match status" value="1"/>
</dbReference>
<dbReference type="SUPFAM" id="SSF55785">
    <property type="entry name" value="PYP-like sensor domain (PAS domain)"/>
    <property type="match status" value="4"/>
</dbReference>
<feature type="domain" description="PAC" evidence="2">
    <location>
        <begin position="197"/>
        <end position="249"/>
    </location>
</feature>
<protein>
    <submittedName>
        <fullName evidence="3">PAS domain S-box protein</fullName>
    </submittedName>
</protein>
<dbReference type="Pfam" id="PF13426">
    <property type="entry name" value="PAS_9"/>
    <property type="match status" value="2"/>
</dbReference>
<dbReference type="PROSITE" id="PS50113">
    <property type="entry name" value="PAC"/>
    <property type="match status" value="3"/>
</dbReference>
<dbReference type="InterPro" id="IPR035965">
    <property type="entry name" value="PAS-like_dom_sf"/>
</dbReference>
<dbReference type="NCBIfam" id="TIGR00229">
    <property type="entry name" value="sensory_box"/>
    <property type="match status" value="3"/>
</dbReference>
<dbReference type="Gene3D" id="3.30.565.10">
    <property type="entry name" value="Histidine kinase-like ATPase, C-terminal domain"/>
    <property type="match status" value="1"/>
</dbReference>